<reference evidence="14 15" key="1">
    <citation type="submission" date="2019-01" db="EMBL/GenBank/DDBJ databases">
        <title>Draft genome sequence of Psathyrella aberdarensis IHI B618.</title>
        <authorList>
            <person name="Buettner E."/>
            <person name="Kellner H."/>
        </authorList>
    </citation>
    <scope>NUCLEOTIDE SEQUENCE [LARGE SCALE GENOMIC DNA]</scope>
    <source>
        <strain evidence="14 15">IHI B618</strain>
    </source>
</reference>
<dbReference type="GO" id="GO:0044611">
    <property type="term" value="C:nuclear pore inner ring"/>
    <property type="evidence" value="ECO:0007669"/>
    <property type="project" value="TreeGrafter"/>
</dbReference>
<dbReference type="Gene3D" id="1.25.10.70">
    <property type="match status" value="1"/>
</dbReference>
<evidence type="ECO:0000313" key="14">
    <source>
        <dbReference type="EMBL" id="RXW23813.1"/>
    </source>
</evidence>
<keyword evidence="2" id="KW-0813">Transport</keyword>
<dbReference type="STRING" id="2316362.A0A4Q2DUK0"/>
<evidence type="ECO:0000256" key="5">
    <source>
        <dbReference type="ARBA" id="ARBA00023010"/>
    </source>
</evidence>
<dbReference type="InterPro" id="IPR048883">
    <property type="entry name" value="Nup188_N-subdom_III"/>
</dbReference>
<gene>
    <name evidence="14" type="ORF">EST38_g2055</name>
</gene>
<feature type="compositionally biased region" description="Gly residues" evidence="10">
    <location>
        <begin position="2016"/>
        <end position="2026"/>
    </location>
</feature>
<feature type="region of interest" description="Disordered" evidence="10">
    <location>
        <begin position="1973"/>
        <end position="2035"/>
    </location>
</feature>
<evidence type="ECO:0000256" key="3">
    <source>
        <dbReference type="ARBA" id="ARBA00022816"/>
    </source>
</evidence>
<dbReference type="OrthoDB" id="102511at2759"/>
<dbReference type="PANTHER" id="PTHR31431:SF1">
    <property type="entry name" value="NUCLEOPORIN NUP188"/>
    <property type="match status" value="1"/>
</dbReference>
<comment type="similarity">
    <text evidence="8">Belongs to the Nup188 family.</text>
</comment>
<keyword evidence="6" id="KW-0906">Nuclear pore complex</keyword>
<evidence type="ECO:0000259" key="11">
    <source>
        <dbReference type="Pfam" id="PF10487"/>
    </source>
</evidence>
<organism evidence="14 15">
    <name type="scientific">Candolleomyces aberdarensis</name>
    <dbReference type="NCBI Taxonomy" id="2316362"/>
    <lineage>
        <taxon>Eukaryota</taxon>
        <taxon>Fungi</taxon>
        <taxon>Dikarya</taxon>
        <taxon>Basidiomycota</taxon>
        <taxon>Agaricomycotina</taxon>
        <taxon>Agaricomycetes</taxon>
        <taxon>Agaricomycetidae</taxon>
        <taxon>Agaricales</taxon>
        <taxon>Agaricineae</taxon>
        <taxon>Psathyrellaceae</taxon>
        <taxon>Candolleomyces</taxon>
    </lineage>
</organism>
<feature type="domain" description="Nucleoporin Nup188 N-terminal" evidence="11">
    <location>
        <begin position="37"/>
        <end position="347"/>
    </location>
</feature>
<dbReference type="InterPro" id="IPR044840">
    <property type="entry name" value="Nup188"/>
</dbReference>
<protein>
    <recommendedName>
        <fullName evidence="9">Nucleoporin NUP188</fullName>
    </recommendedName>
</protein>
<evidence type="ECO:0000256" key="8">
    <source>
        <dbReference type="ARBA" id="ARBA00038387"/>
    </source>
</evidence>
<dbReference type="Pfam" id="PF21093">
    <property type="entry name" value="Nup188_N-subdom_III"/>
    <property type="match status" value="1"/>
</dbReference>
<feature type="compositionally biased region" description="Low complexity" evidence="10">
    <location>
        <begin position="1988"/>
        <end position="2009"/>
    </location>
</feature>
<evidence type="ECO:0000256" key="4">
    <source>
        <dbReference type="ARBA" id="ARBA00022927"/>
    </source>
</evidence>
<feature type="region of interest" description="Disordered" evidence="10">
    <location>
        <begin position="1917"/>
        <end position="1939"/>
    </location>
</feature>
<dbReference type="GO" id="GO:0006606">
    <property type="term" value="P:protein import into nucleus"/>
    <property type="evidence" value="ECO:0007669"/>
    <property type="project" value="TreeGrafter"/>
</dbReference>
<evidence type="ECO:0000256" key="10">
    <source>
        <dbReference type="SAM" id="MobiDB-lite"/>
    </source>
</evidence>
<accession>A0A4Q2DUK0</accession>
<dbReference type="GO" id="GO:0006405">
    <property type="term" value="P:RNA export from nucleus"/>
    <property type="evidence" value="ECO:0007669"/>
    <property type="project" value="TreeGrafter"/>
</dbReference>
<proteinExistence type="inferred from homology"/>
<evidence type="ECO:0000259" key="12">
    <source>
        <dbReference type="Pfam" id="PF18378"/>
    </source>
</evidence>
<dbReference type="InterPro" id="IPR018864">
    <property type="entry name" value="Nucleoporin_Nup188_N"/>
</dbReference>
<dbReference type="Pfam" id="PF18378">
    <property type="entry name" value="Nup188_C"/>
    <property type="match status" value="1"/>
</dbReference>
<evidence type="ECO:0000313" key="15">
    <source>
        <dbReference type="Proteomes" id="UP000290288"/>
    </source>
</evidence>
<feature type="domain" description="Nuclear pore protein Nup188 C-terminal" evidence="12">
    <location>
        <begin position="1491"/>
        <end position="1672"/>
    </location>
</feature>
<evidence type="ECO:0000256" key="6">
    <source>
        <dbReference type="ARBA" id="ARBA00023132"/>
    </source>
</evidence>
<evidence type="ECO:0000256" key="7">
    <source>
        <dbReference type="ARBA" id="ARBA00023242"/>
    </source>
</evidence>
<evidence type="ECO:0000256" key="9">
    <source>
        <dbReference type="ARBA" id="ARBA00040174"/>
    </source>
</evidence>
<evidence type="ECO:0000256" key="2">
    <source>
        <dbReference type="ARBA" id="ARBA00022448"/>
    </source>
</evidence>
<comment type="caution">
    <text evidence="14">The sequence shown here is derived from an EMBL/GenBank/DDBJ whole genome shotgun (WGS) entry which is preliminary data.</text>
</comment>
<keyword evidence="4" id="KW-0653">Protein transport</keyword>
<dbReference type="EMBL" id="SDEE01000032">
    <property type="protein sequence ID" value="RXW23813.1"/>
    <property type="molecule type" value="Genomic_DNA"/>
</dbReference>
<dbReference type="PANTHER" id="PTHR31431">
    <property type="entry name" value="NUCLEOPORIN NUP188 HOMOLOG"/>
    <property type="match status" value="1"/>
</dbReference>
<dbReference type="GO" id="GO:0051028">
    <property type="term" value="P:mRNA transport"/>
    <property type="evidence" value="ECO:0007669"/>
    <property type="project" value="UniProtKB-KW"/>
</dbReference>
<keyword evidence="5" id="KW-0811">Translocation</keyword>
<keyword evidence="7" id="KW-0539">Nucleus</keyword>
<feature type="compositionally biased region" description="Low complexity" evidence="10">
    <location>
        <begin position="1920"/>
        <end position="1939"/>
    </location>
</feature>
<comment type="subcellular location">
    <subcellularLocation>
        <location evidence="1">Nucleus</location>
        <location evidence="1">Nuclear pore complex</location>
    </subcellularLocation>
</comment>
<dbReference type="InterPro" id="IPR041634">
    <property type="entry name" value="Nup188_C"/>
</dbReference>
<dbReference type="GO" id="GO:0017056">
    <property type="term" value="F:structural constituent of nuclear pore"/>
    <property type="evidence" value="ECO:0007669"/>
    <property type="project" value="InterPro"/>
</dbReference>
<keyword evidence="15" id="KW-1185">Reference proteome</keyword>
<name>A0A4Q2DUK0_9AGAR</name>
<feature type="domain" description="Nucleoporin Nup188 N-terminal subdomain III" evidence="13">
    <location>
        <begin position="688"/>
        <end position="1108"/>
    </location>
</feature>
<keyword evidence="3" id="KW-0509">mRNA transport</keyword>
<dbReference type="Pfam" id="PF10487">
    <property type="entry name" value="Nup188_N"/>
    <property type="match status" value="1"/>
</dbReference>
<evidence type="ECO:0000256" key="1">
    <source>
        <dbReference type="ARBA" id="ARBA00004567"/>
    </source>
</evidence>
<dbReference type="Proteomes" id="UP000290288">
    <property type="component" value="Unassembled WGS sequence"/>
</dbReference>
<sequence length="2094" mass="230734">MSSQGESSQRSNLIDVSYSQLRQYLGGNGDTIGAELVKEYLNARKESLKNVTSIFGKPSDASRKKIQSGSVQLADGVTVQVEEADKDFVWAISSRFGMDEVQAFILFRSFLYNQGLPSTVKSQSSAAMIEELVTVIAPYYYSERLAVIQTLAPLFRVHEDETEFLCEAATQFLPEIAPDPIQFAIDLVGEYIAKTKEPLPNDIGDQPKAMLQRVKQNLKEQLALLELLFWVMWGYTPCAAPVVLKVFEAAYATNLGTAQLNQSLMLDEESQQLQQDSAAYWILIMVEVLELETVGNDEALELSETPTGKTLYIASPDTLAKLHDIITSNVNSQFACTYLSWAYVLSRIIAKASTLETVPPSYQPFLDTINPPLTRSYTKDPELIHLQMAKACISPEAGLFTLLHDLLTKSPVFVVSVAWKTGSTVADPNAIAYRSILKGVIIALVELTPVELIPDFEGLVDVWVALFGRSEPLAVAAICAQFWQTDWKINNARRAIFDVARNRFPVQIKPLLRLLRAMTGSGFLDTDPLSTADHGQEGEEISPERQMCDRFVYYYFASLPTFTQVIPLSACTGAHALYEKLPERYANGSTSFTYTNARPVRLPGGSQLPARSSGTVVSADSGDYIVVSWKHQHSGWKILLEILTDYVNRRHLHYQSGGGQYQDISFARRGGNTQPITLQMRDAGMDINDENDEVIVTDVLDLVRSVIQANTQQAETLMTSLEDGEHVVSHQMAEAQAPDLVQLTTMILEEALSRSNGRARSPMRIQLITSAISVLSALLANPTYSRRVWLYIRSTTALFGTEKQSGFASLALSLERATGHYTMTLALLYLVQQLLSDASISILPDNAKLQQLKEEVLLRAVRFVHTEIWIEHLGWKYSQLGDRFEIGRRISSLYSTILQKFPLSIENRPYALLSQVIGDVLLFKATTSTITPLVNSISSAGQIVRMLHASRRFGDVRRLLLLLDWLLVLSRQILNLKIKSPMSSKPSLLEQSLCARVIGNGNETVNQHHTKQEAIDVLAKYVRDRGIGPDVPLQSIRLLTALARSMSLISPSPPTIIGHLSDPEAVVSAFVRIIQHPYDDADLRTALWNFVSLVVGTEPALGGLFVAGKFRVPVDVKMEMDKKGKQVEGKEDKDKALVVSGKQKGQLNALDVAHEFLSHWKKIWDVNPQLLSVILRFLTIVWERALEHKMSIQPLQTDPKFWAIISEIVQEEIGPVPEYETTEYLVIDKLQHSNHHDSVVVHAYKTLAKSYAVQLTSLDIGFHLEAAKAEVAPKKPESYLSLEKQFRAEDELSDMLSEASPSPYSPAIYDNVAQFVKTHFAGLTLDQLELQDPLPDRPYGDQFSFSLPVLQNRLQAYKSSRNEPDPMDEPTDAVTRGVLSINLNLSLTHAQTALAEAWDNLLHQATPYLRSEPGIRPSLVNIASSISSGIALEKRGGEMMASIHGTRLSLLLAILEVAWFSRSEKDTSTKAFLELVKNLRDIIVNEAQSPINSFIRNPPNPFHRPLLQLIFFCAKESRVLANRPKALNADQRLTIGQTIEAALNLVLEALGIVFVSALSRQDVDLDRDTELLVAVFQQCSRPDITPSSTYWLSRCQETDVMRASLQLFSRTDLSGLSNIPLLLSRKHPLYAPHILLFHMAVVSNPIAAERFAGEGLLAAYSNNSISSAISSGRVDVVMPELPGERSPVHVQYCSMLSIVATVISALGRHNHYFDAEACGFVQLYGEQIIRALRWTVGDTITMPLVEEMEQVVYLFYAIAASVPNSARGGQGGGVDEAVKKVLNAFTTHGLLLLQQINYAVTHPNHLASLFEPVTPEERSVHEKTGGAGNGGDPLKRPLVAHLVHRLFRLSSNIVDTLVCVSKADTVLCTSQEEWPIQEALIVPHSKVVLGEPASLGTLLELGNCSLDIIRDFVNRPPDQSLTRPAPPSSSSTSSLSTPLDVRQGLMTARRNLESILVYAVTQLAMWLSKPEFDNAPQQQDDAMEDQQEGASRASEGTAGGSSTAGSSVGLKDRSGTAGGSTSGGSTGRTAAGTSSMAERFRRGMTGDMASDLQALLNKAKPLIAKCDQVIGGKGSVDITGVLSVFLQERVVGSS</sequence>
<evidence type="ECO:0000259" key="13">
    <source>
        <dbReference type="Pfam" id="PF21093"/>
    </source>
</evidence>